<gene>
    <name evidence="1" type="ORF">NUW54_g338</name>
</gene>
<sequence length="1449" mass="158694">MKCCEPFKRVLGSQVITSDPTDLEVTMRICIHCESLAITGAELCSFRSSASSLPIQAQPTHMHIGEQRATIMPGSAQAKYEESIGSLSVYRAAHSRLVRGRLCPLLDAVSYRPISHEHSAALNAGHNMSYLSDNIRAAYHQLERSINAGILTYHGDAVRLGELRSQIFALRAAAETVWISDAIHAGVSLNAEWPSFQHRTSLPSEEYAVLQRSLSDMLLAVESASAERPSAPANRSPLVVCERVKTGKRGRPRVEIDPTFLEVALDLRGTQLGKLLKCTSRTVRRRALEYGLVPPGAPVRTPVVSSDGSTSFVYSSSSRPVSTMTDAELDAAIAAILMSFPAFGRRMLHGHLKANGHNVPRRRVDEAYIRVRGVPSSFGVRHRIVRRTYCVPGPLSLVHHDGQHGLIHWKLVIHCFVDGYSRHVLGIRVHNNNRASTVLDLFLDCVSTHGVPSRVRGDHGTENLGVAQWMEEHRGTDRGSYIWGRSVHNTRIERLWYDVTNGFGKKWKVFFLELEREHGVDTTLSAHIWLLHHLFLDAINQDASGWADAWNAHPLSLPGGGARSPRDMFIFGMLEHGAHGIEAFMQQEPPVEDLEHYGVDWDAMDDPVLMAHFDQHNPTTASTTAPFRIDAAPPHLSDVPCQEPGCPLTPEQVHSLDARLARLVDLSSQDMGVRRVVCHKCSRTGMSNGHRRKRGRGRKNMPGSRNERSERARRQERRESVREGNQRGQQSSNSRRGAPARRAPELHSAASVPQRPLRSPEQGADDEHWQESSTADQNAPTTPTRRLGGQAMAGHTLLSSSPLTPMSDTDRSVRSMQAGAGEGGGEGAQSLSRHSSWNHAEYEAPLRSLFSESSSMPVLPSLSPRIHELTSAAALELLHGDNSASDLSLNEEDMRSWLNSGNGFNGPCLPLETGAVPPLHGSWTLPTAASPCRQAGADSPMPMDNGVLSSLTDLQSFATPENVLTDVGAAGGVLCFSSPSSDTGHAIGLHDSNANFRHLAFVMPTMRFNTPAAIRNRRGLIGAQASTSEVGMDSHDHSTGVLGMFQRIASMRHEPQEPLAHPRASGHDPCLSAMTPLAGERAHATAVRVPFNQVPPLNPHVVIFLGLRSDLNVGRLPRPLDCIVELNIPCDTRSSVATITLYDALHAILASTHSSAQYLRHLHANDAASQQHYVASSQVPISVASADFRAPTYGFREHGSLAQCLGDQTTRIRSATMDSLAMRDLLRTQGMAVDECRTFVLYVFGFDLVSSQVGMSANPLSQLQGNTELPAFAMPALTAAPDTSVDDYLSTRFNVLKHELTTLHLERNDPSAYKSIQQIQAIMEVARGLGLSKSVHEVNVAPNLTISWDDLPPWVPGLPVRSFRNIRTRVEKAKSFNQWLQQGSIEELRATYGANTLFEQVPLLFSGMLDVRVDDLAHLGLSPLIKAIDEFKSIHSLTFPAAVWLPGSL</sequence>
<name>A0ACC1Q9G4_9APHY</name>
<accession>A0ACC1Q9G4</accession>
<proteinExistence type="predicted"/>
<organism evidence="1 2">
    <name type="scientific">Trametes sanguinea</name>
    <dbReference type="NCBI Taxonomy" id="158606"/>
    <lineage>
        <taxon>Eukaryota</taxon>
        <taxon>Fungi</taxon>
        <taxon>Dikarya</taxon>
        <taxon>Basidiomycota</taxon>
        <taxon>Agaricomycotina</taxon>
        <taxon>Agaricomycetes</taxon>
        <taxon>Polyporales</taxon>
        <taxon>Polyporaceae</taxon>
        <taxon>Trametes</taxon>
    </lineage>
</organism>
<protein>
    <submittedName>
        <fullName evidence="1">Uncharacterized protein</fullName>
    </submittedName>
</protein>
<comment type="caution">
    <text evidence="1">The sequence shown here is derived from an EMBL/GenBank/DDBJ whole genome shotgun (WGS) entry which is preliminary data.</text>
</comment>
<dbReference type="Proteomes" id="UP001144978">
    <property type="component" value="Unassembled WGS sequence"/>
</dbReference>
<keyword evidence="2" id="KW-1185">Reference proteome</keyword>
<reference evidence="1" key="1">
    <citation type="submission" date="2022-08" db="EMBL/GenBank/DDBJ databases">
        <title>Genome Sequence of Pycnoporus sanguineus.</title>
        <authorList>
            <person name="Buettner E."/>
        </authorList>
    </citation>
    <scope>NUCLEOTIDE SEQUENCE</scope>
    <source>
        <strain evidence="1">CG-C14</strain>
    </source>
</reference>
<evidence type="ECO:0000313" key="2">
    <source>
        <dbReference type="Proteomes" id="UP001144978"/>
    </source>
</evidence>
<dbReference type="EMBL" id="JANSHE010000042">
    <property type="protein sequence ID" value="KAJ3018436.1"/>
    <property type="molecule type" value="Genomic_DNA"/>
</dbReference>
<evidence type="ECO:0000313" key="1">
    <source>
        <dbReference type="EMBL" id="KAJ3018436.1"/>
    </source>
</evidence>